<comment type="caution">
    <text evidence="2">The sequence shown here is derived from an EMBL/GenBank/DDBJ whole genome shotgun (WGS) entry which is preliminary data.</text>
</comment>
<organism evidence="2 3">
    <name type="scientific">Roseiconus lacunae</name>
    <dbReference type="NCBI Taxonomy" id="2605694"/>
    <lineage>
        <taxon>Bacteria</taxon>
        <taxon>Pseudomonadati</taxon>
        <taxon>Planctomycetota</taxon>
        <taxon>Planctomycetia</taxon>
        <taxon>Pirellulales</taxon>
        <taxon>Pirellulaceae</taxon>
        <taxon>Roseiconus</taxon>
    </lineage>
</organism>
<feature type="domain" description="Flavoprotein" evidence="1">
    <location>
        <begin position="18"/>
        <end position="189"/>
    </location>
</feature>
<dbReference type="SUPFAM" id="SSF52507">
    <property type="entry name" value="Homo-oligomeric flavin-containing Cys decarboxylases, HFCD"/>
    <property type="match status" value="1"/>
</dbReference>
<protein>
    <submittedName>
        <fullName evidence="2">Flavoprotein</fullName>
    </submittedName>
</protein>
<proteinExistence type="predicted"/>
<evidence type="ECO:0000313" key="2">
    <source>
        <dbReference type="EMBL" id="MDM4013933.1"/>
    </source>
</evidence>
<gene>
    <name evidence="2" type="ORF">QTN89_00735</name>
</gene>
<dbReference type="InterPro" id="IPR003382">
    <property type="entry name" value="Flavoprotein"/>
</dbReference>
<reference evidence="2 3" key="1">
    <citation type="submission" date="2023-06" db="EMBL/GenBank/DDBJ databases">
        <title>Roseiconus lacunae JC819 isolated from Gulf of Mannar region, Tamil Nadu.</title>
        <authorList>
            <person name="Pk S."/>
            <person name="Ch S."/>
            <person name="Ch V.R."/>
        </authorList>
    </citation>
    <scope>NUCLEOTIDE SEQUENCE [LARGE SCALE GENOMIC DNA]</scope>
    <source>
        <strain evidence="2 3">JC819</strain>
    </source>
</reference>
<accession>A0ABT7PBR1</accession>
<sequence>MTKTAVSDPTLGQQDSAKRILLAVGGGIAAYKSATLCSRLVQAGHRVQATMTRAATEFLGPATLTALSGRAVVTESFSPRHPLGPHIELARDVDLMIVAPATANLIAKFAQGIADDLISTLYLQNVAPVLIAPAMSDPMWGKPSVQRNVRQIAEDGCHLVGPESGWLSCRVRGYGRMSEPETILDHALKILSVPDRRSRDGS</sequence>
<evidence type="ECO:0000313" key="3">
    <source>
        <dbReference type="Proteomes" id="UP001239462"/>
    </source>
</evidence>
<dbReference type="Pfam" id="PF02441">
    <property type="entry name" value="Flavoprotein"/>
    <property type="match status" value="1"/>
</dbReference>
<dbReference type="RefSeq" id="WP_230777276.1">
    <property type="nucleotide sequence ID" value="NZ_JAJMQV010000154.1"/>
</dbReference>
<dbReference type="Gene3D" id="3.40.50.1950">
    <property type="entry name" value="Flavin prenyltransferase-like"/>
    <property type="match status" value="1"/>
</dbReference>
<dbReference type="InterPro" id="IPR036551">
    <property type="entry name" value="Flavin_trans-like"/>
</dbReference>
<dbReference type="PANTHER" id="PTHR14359">
    <property type="entry name" value="HOMO-OLIGOMERIC FLAVIN CONTAINING CYS DECARBOXYLASE FAMILY"/>
    <property type="match status" value="1"/>
</dbReference>
<dbReference type="EMBL" id="JASZZN010000001">
    <property type="protein sequence ID" value="MDM4013933.1"/>
    <property type="molecule type" value="Genomic_DNA"/>
</dbReference>
<name>A0ABT7PBR1_9BACT</name>
<dbReference type="PANTHER" id="PTHR14359:SF6">
    <property type="entry name" value="PHOSPHOPANTOTHENOYLCYSTEINE DECARBOXYLASE"/>
    <property type="match status" value="1"/>
</dbReference>
<keyword evidence="3" id="KW-1185">Reference proteome</keyword>
<dbReference type="Proteomes" id="UP001239462">
    <property type="component" value="Unassembled WGS sequence"/>
</dbReference>
<evidence type="ECO:0000259" key="1">
    <source>
        <dbReference type="Pfam" id="PF02441"/>
    </source>
</evidence>